<accession>A0ABV2RQP2</accession>
<feature type="transmembrane region" description="Helical" evidence="1">
    <location>
        <begin position="7"/>
        <end position="28"/>
    </location>
</feature>
<organism evidence="2 3">
    <name type="scientific">Bradyrhizobium japonicum</name>
    <dbReference type="NCBI Taxonomy" id="375"/>
    <lineage>
        <taxon>Bacteria</taxon>
        <taxon>Pseudomonadati</taxon>
        <taxon>Pseudomonadota</taxon>
        <taxon>Alphaproteobacteria</taxon>
        <taxon>Hyphomicrobiales</taxon>
        <taxon>Nitrobacteraceae</taxon>
        <taxon>Bradyrhizobium</taxon>
    </lineage>
</organism>
<gene>
    <name evidence="2" type="ORF">ABIF63_003357</name>
</gene>
<evidence type="ECO:0000313" key="3">
    <source>
        <dbReference type="Proteomes" id="UP001549291"/>
    </source>
</evidence>
<evidence type="ECO:0000313" key="2">
    <source>
        <dbReference type="EMBL" id="MET4719251.1"/>
    </source>
</evidence>
<keyword evidence="1" id="KW-0812">Transmembrane</keyword>
<keyword evidence="1" id="KW-0472">Membrane</keyword>
<comment type="caution">
    <text evidence="2">The sequence shown here is derived from an EMBL/GenBank/DDBJ whole genome shotgun (WGS) entry which is preliminary data.</text>
</comment>
<keyword evidence="1" id="KW-1133">Transmembrane helix</keyword>
<sequence length="30" mass="3364">MIGLTRFFDVTVIALGVFNVVLVTMLIFSF</sequence>
<dbReference type="Proteomes" id="UP001549291">
    <property type="component" value="Unassembled WGS sequence"/>
</dbReference>
<proteinExistence type="predicted"/>
<evidence type="ECO:0000256" key="1">
    <source>
        <dbReference type="SAM" id="Phobius"/>
    </source>
</evidence>
<reference evidence="2 3" key="1">
    <citation type="submission" date="2024-06" db="EMBL/GenBank/DDBJ databases">
        <title>Genomic Encyclopedia of Type Strains, Phase V (KMG-V): Genome sequencing to study the core and pangenomes of soil and plant-associated prokaryotes.</title>
        <authorList>
            <person name="Whitman W."/>
        </authorList>
    </citation>
    <scope>NUCLEOTIDE SEQUENCE [LARGE SCALE GENOMIC DNA]</scope>
    <source>
        <strain evidence="2 3">USDA 160</strain>
    </source>
</reference>
<keyword evidence="3" id="KW-1185">Reference proteome</keyword>
<dbReference type="EMBL" id="JBEPTQ010000002">
    <property type="protein sequence ID" value="MET4719251.1"/>
    <property type="molecule type" value="Genomic_DNA"/>
</dbReference>
<name>A0ABV2RQP2_BRAJP</name>
<protein>
    <submittedName>
        <fullName evidence="2">Uncharacterized protein</fullName>
    </submittedName>
</protein>